<evidence type="ECO:0000256" key="2">
    <source>
        <dbReference type="ARBA" id="ARBA00022679"/>
    </source>
</evidence>
<dbReference type="PANTHER" id="PTHR12526">
    <property type="entry name" value="GLYCOSYLTRANSFERASE"/>
    <property type="match status" value="1"/>
</dbReference>
<keyword evidence="1" id="KW-0328">Glycosyltransferase</keyword>
<dbReference type="AlphaFoldDB" id="A0A381NUJ1"/>
<dbReference type="Gene3D" id="3.40.50.2000">
    <property type="entry name" value="Glycogen Phosphorylase B"/>
    <property type="match status" value="2"/>
</dbReference>
<feature type="non-terminal residue" evidence="3">
    <location>
        <position position="1"/>
    </location>
</feature>
<sequence>VLLSDKYINHTNYSRSKYSINEYIKLIELKLSKMRTKVIHIHEPELFSLAINVKKISGAKIIYDVHEDYPSMIYTFSRWNKYIKYLKAKYWVLKERLFLSYVDEVIIASPTIINSGFKAQGFNPILLENFPLNKFLNGIDISTKRKNSLIYHGNFGPERGIIELVKAMSSVIKSIPDISLSLFGGFRTSEYKYEVNSMIDSLGLRSYINLEDHILHRDIWEQLGKNMIGVIPFNDNPLTRINTPTKLFEFMAAGCQLVMPDLPTIKRFDIKGAKYFKAGDINGLANAIIEAINNINKEDIRYNQEKINSVYNWEANCYKLIKLYNRVLS</sequence>
<name>A0A381NUJ1_9ZZZZ</name>
<proteinExistence type="predicted"/>
<dbReference type="EMBL" id="UINC01000610">
    <property type="protein sequence ID" value="SUZ58282.1"/>
    <property type="molecule type" value="Genomic_DNA"/>
</dbReference>
<dbReference type="PANTHER" id="PTHR12526:SF629">
    <property type="entry name" value="TEICHURONIC ACID BIOSYNTHESIS GLYCOSYLTRANSFERASE TUAH-RELATED"/>
    <property type="match status" value="1"/>
</dbReference>
<dbReference type="GO" id="GO:0016757">
    <property type="term" value="F:glycosyltransferase activity"/>
    <property type="evidence" value="ECO:0007669"/>
    <property type="project" value="UniProtKB-KW"/>
</dbReference>
<keyword evidence="2" id="KW-0808">Transferase</keyword>
<dbReference type="Pfam" id="PF13692">
    <property type="entry name" value="Glyco_trans_1_4"/>
    <property type="match status" value="1"/>
</dbReference>
<gene>
    <name evidence="3" type="ORF">METZ01_LOCUS11136</name>
</gene>
<protein>
    <recommendedName>
        <fullName evidence="4">Glycosyl transferase family 1 domain-containing protein</fullName>
    </recommendedName>
</protein>
<evidence type="ECO:0000256" key="1">
    <source>
        <dbReference type="ARBA" id="ARBA00022676"/>
    </source>
</evidence>
<reference evidence="3" key="1">
    <citation type="submission" date="2018-05" db="EMBL/GenBank/DDBJ databases">
        <authorList>
            <person name="Lanie J.A."/>
            <person name="Ng W.-L."/>
            <person name="Kazmierczak K.M."/>
            <person name="Andrzejewski T.M."/>
            <person name="Davidsen T.M."/>
            <person name="Wayne K.J."/>
            <person name="Tettelin H."/>
            <person name="Glass J.I."/>
            <person name="Rusch D."/>
            <person name="Podicherti R."/>
            <person name="Tsui H.-C.T."/>
            <person name="Winkler M.E."/>
        </authorList>
    </citation>
    <scope>NUCLEOTIDE SEQUENCE</scope>
</reference>
<evidence type="ECO:0008006" key="4">
    <source>
        <dbReference type="Google" id="ProtNLM"/>
    </source>
</evidence>
<evidence type="ECO:0000313" key="3">
    <source>
        <dbReference type="EMBL" id="SUZ58282.1"/>
    </source>
</evidence>
<accession>A0A381NUJ1</accession>
<organism evidence="3">
    <name type="scientific">marine metagenome</name>
    <dbReference type="NCBI Taxonomy" id="408172"/>
    <lineage>
        <taxon>unclassified sequences</taxon>
        <taxon>metagenomes</taxon>
        <taxon>ecological metagenomes</taxon>
    </lineage>
</organism>
<dbReference type="SUPFAM" id="SSF53756">
    <property type="entry name" value="UDP-Glycosyltransferase/glycogen phosphorylase"/>
    <property type="match status" value="1"/>
</dbReference>